<dbReference type="Proteomes" id="UP000008068">
    <property type="component" value="Unassembled WGS sequence"/>
</dbReference>
<reference evidence="2" key="1">
    <citation type="submission" date="2011-07" db="EMBL/GenBank/DDBJ databases">
        <authorList>
            <consortium name="Caenorhabditis brenneri Sequencing and Analysis Consortium"/>
            <person name="Wilson R.K."/>
        </authorList>
    </citation>
    <scope>NUCLEOTIDE SEQUENCE [LARGE SCALE GENOMIC DNA]</scope>
    <source>
        <strain evidence="2">PB2801</strain>
    </source>
</reference>
<accession>G0NIW2</accession>
<protein>
    <recommendedName>
        <fullName evidence="3">BTB domain-containing protein</fullName>
    </recommendedName>
</protein>
<sequence length="210" mass="24844">MCIMDLLNEENGYLDDNGVLTVEYGIHVDAVLGDDGIWKFNFNDIMFGGQKYVTYNYEHLHTGQKRSFHCHKQLVKLPSPYSAPRDSMKIWADWETTDILEQCLQIAHGARLDIYYRDTPEILEMAQELNFPNVVKYCEQKFIEQYQGCPYWWFFWDKALRFNSKFILSYVFRNNPLEVFKDVMKNDANIEKMSGEVIKTIVAKIFREGF</sequence>
<dbReference type="SUPFAM" id="SSF54695">
    <property type="entry name" value="POZ domain"/>
    <property type="match status" value="1"/>
</dbReference>
<dbReference type="InterPro" id="IPR011333">
    <property type="entry name" value="SKP1/BTB/POZ_sf"/>
</dbReference>
<dbReference type="HOGENOM" id="CLU_1311073_0_0_1"/>
<dbReference type="InParanoid" id="G0NIW2"/>
<gene>
    <name evidence="1" type="ORF">CAEBREN_23810</name>
</gene>
<organism evidence="2">
    <name type="scientific">Caenorhabditis brenneri</name>
    <name type="common">Nematode worm</name>
    <dbReference type="NCBI Taxonomy" id="135651"/>
    <lineage>
        <taxon>Eukaryota</taxon>
        <taxon>Metazoa</taxon>
        <taxon>Ecdysozoa</taxon>
        <taxon>Nematoda</taxon>
        <taxon>Chromadorea</taxon>
        <taxon>Rhabditida</taxon>
        <taxon>Rhabditina</taxon>
        <taxon>Rhabditomorpha</taxon>
        <taxon>Rhabditoidea</taxon>
        <taxon>Rhabditidae</taxon>
        <taxon>Peloderinae</taxon>
        <taxon>Caenorhabditis</taxon>
    </lineage>
</organism>
<dbReference type="EMBL" id="GL379892">
    <property type="protein sequence ID" value="EGT31987.1"/>
    <property type="molecule type" value="Genomic_DNA"/>
</dbReference>
<dbReference type="AlphaFoldDB" id="G0NIW2"/>
<evidence type="ECO:0000313" key="1">
    <source>
        <dbReference type="EMBL" id="EGT31987.1"/>
    </source>
</evidence>
<dbReference type="OrthoDB" id="10621103at2759"/>
<name>G0NIW2_CAEBE</name>
<proteinExistence type="predicted"/>
<evidence type="ECO:0000313" key="2">
    <source>
        <dbReference type="Proteomes" id="UP000008068"/>
    </source>
</evidence>
<evidence type="ECO:0008006" key="3">
    <source>
        <dbReference type="Google" id="ProtNLM"/>
    </source>
</evidence>
<keyword evidence="2" id="KW-1185">Reference proteome</keyword>